<dbReference type="PANTHER" id="PTHR36924">
    <property type="entry name" value="ANTITOXIN HIGA-1"/>
    <property type="match status" value="1"/>
</dbReference>
<proteinExistence type="predicted"/>
<dbReference type="AlphaFoldDB" id="A0A7X4H6T0"/>
<dbReference type="CDD" id="cd00093">
    <property type="entry name" value="HTH_XRE"/>
    <property type="match status" value="1"/>
</dbReference>
<dbReference type="InterPro" id="IPR013430">
    <property type="entry name" value="Toxin_antidote_HigA"/>
</dbReference>
<name>A0A7X4H6T0_9BURK</name>
<reference evidence="3 4" key="1">
    <citation type="submission" date="2019-12" db="EMBL/GenBank/DDBJ databases">
        <title>Novel species isolated from a subtropical stream in China.</title>
        <authorList>
            <person name="Lu H."/>
        </authorList>
    </citation>
    <scope>NUCLEOTIDE SEQUENCE [LARGE SCALE GENOMIC DNA]</scope>
    <source>
        <strain evidence="3 4">FT127W</strain>
    </source>
</reference>
<evidence type="ECO:0000313" key="4">
    <source>
        <dbReference type="Proteomes" id="UP000450676"/>
    </source>
</evidence>
<dbReference type="Pfam" id="PF01381">
    <property type="entry name" value="HTH_3"/>
    <property type="match status" value="1"/>
</dbReference>
<evidence type="ECO:0000313" key="3">
    <source>
        <dbReference type="EMBL" id="MYN05781.1"/>
    </source>
</evidence>
<dbReference type="Gene3D" id="1.10.260.40">
    <property type="entry name" value="lambda repressor-like DNA-binding domains"/>
    <property type="match status" value="1"/>
</dbReference>
<keyword evidence="4" id="KW-1185">Reference proteome</keyword>
<dbReference type="Proteomes" id="UP000450676">
    <property type="component" value="Unassembled WGS sequence"/>
</dbReference>
<gene>
    <name evidence="3" type="ORF">GTP77_00345</name>
</gene>
<dbReference type="SUPFAM" id="SSF47413">
    <property type="entry name" value="lambda repressor-like DNA-binding domains"/>
    <property type="match status" value="1"/>
</dbReference>
<feature type="domain" description="HTH cro/C1-type" evidence="2">
    <location>
        <begin position="29"/>
        <end position="68"/>
    </location>
</feature>
<dbReference type="RefSeq" id="WP_161070180.1">
    <property type="nucleotide sequence ID" value="NZ_WWCU01000001.1"/>
</dbReference>
<dbReference type="PANTHER" id="PTHR36924:SF1">
    <property type="entry name" value="ANTITOXIN HIGA-1"/>
    <property type="match status" value="1"/>
</dbReference>
<accession>A0A7X4H6T0</accession>
<dbReference type="InterPro" id="IPR010982">
    <property type="entry name" value="Lambda_DNA-bd_dom_sf"/>
</dbReference>
<dbReference type="EMBL" id="WWCU01000001">
    <property type="protein sequence ID" value="MYN05781.1"/>
    <property type="molecule type" value="Genomic_DNA"/>
</dbReference>
<comment type="caution">
    <text evidence="3">The sequence shown here is derived from an EMBL/GenBank/DDBJ whole genome shotgun (WGS) entry which is preliminary data.</text>
</comment>
<dbReference type="GO" id="GO:0003677">
    <property type="term" value="F:DNA binding"/>
    <property type="evidence" value="ECO:0007669"/>
    <property type="project" value="UniProtKB-KW"/>
</dbReference>
<evidence type="ECO:0000259" key="2">
    <source>
        <dbReference type="PROSITE" id="PS50943"/>
    </source>
</evidence>
<organism evidence="3 4">
    <name type="scientific">Pseudoduganella aquatica</name>
    <dbReference type="NCBI Taxonomy" id="2660641"/>
    <lineage>
        <taxon>Bacteria</taxon>
        <taxon>Pseudomonadati</taxon>
        <taxon>Pseudomonadota</taxon>
        <taxon>Betaproteobacteria</taxon>
        <taxon>Burkholderiales</taxon>
        <taxon>Oxalobacteraceae</taxon>
        <taxon>Telluria group</taxon>
        <taxon>Pseudoduganella</taxon>
    </lineage>
</organism>
<protein>
    <submittedName>
        <fullName evidence="3">HigA family addiction module antidote protein</fullName>
    </submittedName>
</protein>
<dbReference type="PROSITE" id="PS50943">
    <property type="entry name" value="HTH_CROC1"/>
    <property type="match status" value="1"/>
</dbReference>
<sequence length="90" mass="9897">MEMYDPPSPGEFINTVYLEPAGLSYIDCAQSLGLPPSTLEQILDGSQSITPELAEKLSHGLGSSPESWLRMQEVYDAWQRRISVAGNVVK</sequence>
<keyword evidence="1" id="KW-0238">DNA-binding</keyword>
<dbReference type="InterPro" id="IPR001387">
    <property type="entry name" value="Cro/C1-type_HTH"/>
</dbReference>
<evidence type="ECO:0000256" key="1">
    <source>
        <dbReference type="ARBA" id="ARBA00023125"/>
    </source>
</evidence>
<dbReference type="NCBIfam" id="TIGR02607">
    <property type="entry name" value="antidote_HigA"/>
    <property type="match status" value="1"/>
</dbReference>